<name>A0ACB9MZ31_BAUVA</name>
<accession>A0ACB9MZ31</accession>
<reference evidence="1 2" key="1">
    <citation type="journal article" date="2022" name="DNA Res.">
        <title>Chromosomal-level genome assembly of the orchid tree Bauhinia variegata (Leguminosae; Cercidoideae) supports the allotetraploid origin hypothesis of Bauhinia.</title>
        <authorList>
            <person name="Zhong Y."/>
            <person name="Chen Y."/>
            <person name="Zheng D."/>
            <person name="Pang J."/>
            <person name="Liu Y."/>
            <person name="Luo S."/>
            <person name="Meng S."/>
            <person name="Qian L."/>
            <person name="Wei D."/>
            <person name="Dai S."/>
            <person name="Zhou R."/>
        </authorList>
    </citation>
    <scope>NUCLEOTIDE SEQUENCE [LARGE SCALE GENOMIC DNA]</scope>
    <source>
        <strain evidence="1">BV-YZ2020</strain>
    </source>
</reference>
<sequence>MEALVAAGLTPSSVLSDRSKEPRKSSSLPTISACKVSNSSNFSSKKQTLKECTSRGLRGGLLLAASVVNGGIANALTYEEALQQSVGIPRGVAVLAIPLVLAQVLKKPQPWGVESAKNVYAKLGADDNAQLLDIRSPVEFRKVGTPDIGGLRKKTVAITYKGNDKPGFLKKLSLKFREPENTTLFILDKFDGNSELVAELVTINGFKAAYAIKDGVEGPRGWLSSGLPWAPPRKGLSLDFGNLADTISGAVGEGSDGLAVTLGIAAAAGLGVLAFSEIETILQLLGSAALVQFASKKLLFAEDRKKTLKQVDEFLNTKIAPQDLADEIKQIGKAFLPASTSNRALPAPTEQNPEPATGDSTVQKAEATPDTISDSKAYAATAPAPEVNSVPKTGVKAESHPGLSKPLSPYPNYPDFKPPTSPTPSQP</sequence>
<evidence type="ECO:0000313" key="1">
    <source>
        <dbReference type="EMBL" id="KAI4328892.1"/>
    </source>
</evidence>
<dbReference type="Proteomes" id="UP000828941">
    <property type="component" value="Chromosome 8"/>
</dbReference>
<organism evidence="1 2">
    <name type="scientific">Bauhinia variegata</name>
    <name type="common">Purple orchid tree</name>
    <name type="synonym">Phanera variegata</name>
    <dbReference type="NCBI Taxonomy" id="167791"/>
    <lineage>
        <taxon>Eukaryota</taxon>
        <taxon>Viridiplantae</taxon>
        <taxon>Streptophyta</taxon>
        <taxon>Embryophyta</taxon>
        <taxon>Tracheophyta</taxon>
        <taxon>Spermatophyta</taxon>
        <taxon>Magnoliopsida</taxon>
        <taxon>eudicotyledons</taxon>
        <taxon>Gunneridae</taxon>
        <taxon>Pentapetalae</taxon>
        <taxon>rosids</taxon>
        <taxon>fabids</taxon>
        <taxon>Fabales</taxon>
        <taxon>Fabaceae</taxon>
        <taxon>Cercidoideae</taxon>
        <taxon>Cercideae</taxon>
        <taxon>Bauhiniinae</taxon>
        <taxon>Bauhinia</taxon>
    </lineage>
</organism>
<proteinExistence type="predicted"/>
<evidence type="ECO:0000313" key="2">
    <source>
        <dbReference type="Proteomes" id="UP000828941"/>
    </source>
</evidence>
<dbReference type="EMBL" id="CM039433">
    <property type="protein sequence ID" value="KAI4328892.1"/>
    <property type="molecule type" value="Genomic_DNA"/>
</dbReference>
<comment type="caution">
    <text evidence="1">The sequence shown here is derived from an EMBL/GenBank/DDBJ whole genome shotgun (WGS) entry which is preliminary data.</text>
</comment>
<gene>
    <name evidence="1" type="ORF">L6164_021212</name>
</gene>
<protein>
    <submittedName>
        <fullName evidence="1">Uncharacterized protein</fullName>
    </submittedName>
</protein>
<keyword evidence="2" id="KW-1185">Reference proteome</keyword>